<dbReference type="EMBL" id="LDOV01000010">
    <property type="protein sequence ID" value="KLV02128.1"/>
    <property type="molecule type" value="Genomic_DNA"/>
</dbReference>
<proteinExistence type="predicted"/>
<accession>A0A0J1GQT1</accession>
<dbReference type="Proteomes" id="UP000036426">
    <property type="component" value="Unassembled WGS sequence"/>
</dbReference>
<dbReference type="PATRIC" id="fig|754436.4.peg.948"/>
<dbReference type="AlphaFoldDB" id="A0A0J1GQT1"/>
<reference evidence="1 2" key="1">
    <citation type="submission" date="2015-05" db="EMBL/GenBank/DDBJ databases">
        <title>Photobacterium galathea sp. nov.</title>
        <authorList>
            <person name="Machado H."/>
            <person name="Gram L."/>
        </authorList>
    </citation>
    <scope>NUCLEOTIDE SEQUENCE [LARGE SCALE GENOMIC DNA]</scope>
    <source>
        <strain evidence="1 2">DSM 25995</strain>
    </source>
</reference>
<protein>
    <submittedName>
        <fullName evidence="1">Uncharacterized protein</fullName>
    </submittedName>
</protein>
<comment type="caution">
    <text evidence="1">The sequence shown here is derived from an EMBL/GenBank/DDBJ whole genome shotgun (WGS) entry which is preliminary data.</text>
</comment>
<name>A0A0J1GQT1_9GAMM</name>
<keyword evidence="2" id="KW-1185">Reference proteome</keyword>
<evidence type="ECO:0000313" key="1">
    <source>
        <dbReference type="EMBL" id="KLV02128.1"/>
    </source>
</evidence>
<dbReference type="Pfam" id="PF11659">
    <property type="entry name" value="DUF3261"/>
    <property type="match status" value="1"/>
</dbReference>
<sequence length="204" mass="22443">MWVTLPTPAELGASLTATQLISAAWNDQQNQLPVQLEVTPEKLVLAGFSSWGARILSLTYQDQALSTDVLPGLGGVLPKPEQVLMNMMLTLWPQSAWQPSLQAVGWQLVDRPHQRQLLDNHGQVIVDIHYAGGSEHVNSKASDRLNQGLNHGLNNSLTLSEKLGGDIVFTHRQLGYRITIKTMNFQAQPLNPLKQSQNKAASPQ</sequence>
<gene>
    <name evidence="1" type="ORF">ABT58_04440</name>
</gene>
<dbReference type="InterPro" id="IPR021675">
    <property type="entry name" value="DUF3261"/>
</dbReference>
<organism evidence="1 2">
    <name type="scientific">Photobacterium aphoticum</name>
    <dbReference type="NCBI Taxonomy" id="754436"/>
    <lineage>
        <taxon>Bacteria</taxon>
        <taxon>Pseudomonadati</taxon>
        <taxon>Pseudomonadota</taxon>
        <taxon>Gammaproteobacteria</taxon>
        <taxon>Vibrionales</taxon>
        <taxon>Vibrionaceae</taxon>
        <taxon>Photobacterium</taxon>
    </lineage>
</organism>
<evidence type="ECO:0000313" key="2">
    <source>
        <dbReference type="Proteomes" id="UP000036426"/>
    </source>
</evidence>